<gene>
    <name evidence="1" type="ORF">BKE38_05035</name>
</gene>
<name>A0A1V2H6L4_9PROT</name>
<evidence type="ECO:0000313" key="1">
    <source>
        <dbReference type="EMBL" id="ONG56960.1"/>
    </source>
</evidence>
<accession>A0A1V2H6L4</accession>
<dbReference type="EMBL" id="MLCO01000032">
    <property type="protein sequence ID" value="ONG56960.1"/>
    <property type="molecule type" value="Genomic_DNA"/>
</dbReference>
<dbReference type="OrthoDB" id="8455703at2"/>
<comment type="caution">
    <text evidence="1">The sequence shown here is derived from an EMBL/GenBank/DDBJ whole genome shotgun (WGS) entry which is preliminary data.</text>
</comment>
<reference evidence="1 2" key="1">
    <citation type="submission" date="2016-10" db="EMBL/GenBank/DDBJ databases">
        <title>Draft Genome sequence of Roseomonas sp. strain M3.</title>
        <authorList>
            <person name="Subhash Y."/>
            <person name="Lee S."/>
        </authorList>
    </citation>
    <scope>NUCLEOTIDE SEQUENCE [LARGE SCALE GENOMIC DNA]</scope>
    <source>
        <strain evidence="1 2">M3</strain>
    </source>
</reference>
<keyword evidence="2" id="KW-1185">Reference proteome</keyword>
<proteinExistence type="predicted"/>
<sequence>MASLKGAASTVPGPAGKSAYEVAKVAGFAGTEAQWLASLQGAPGAPLRVEQYTATSNSSAVASYAFSSAFVAAPLVLVRSGWSGNQEIGGGITATTTTGCTAAVKRSRGTLLLTDGPFEPAPNTALTVVAIGR</sequence>
<dbReference type="Proteomes" id="UP000188879">
    <property type="component" value="Unassembled WGS sequence"/>
</dbReference>
<protein>
    <submittedName>
        <fullName evidence="1">Uncharacterized protein</fullName>
    </submittedName>
</protein>
<organism evidence="1 2">
    <name type="scientific">Teichococcus deserti</name>
    <dbReference type="NCBI Taxonomy" id="1817963"/>
    <lineage>
        <taxon>Bacteria</taxon>
        <taxon>Pseudomonadati</taxon>
        <taxon>Pseudomonadota</taxon>
        <taxon>Alphaproteobacteria</taxon>
        <taxon>Acetobacterales</taxon>
        <taxon>Roseomonadaceae</taxon>
        <taxon>Roseomonas</taxon>
    </lineage>
</organism>
<dbReference type="RefSeq" id="WP_076956294.1">
    <property type="nucleotide sequence ID" value="NZ_MLCO01000032.1"/>
</dbReference>
<dbReference type="AlphaFoldDB" id="A0A1V2H6L4"/>
<evidence type="ECO:0000313" key="2">
    <source>
        <dbReference type="Proteomes" id="UP000188879"/>
    </source>
</evidence>